<dbReference type="OrthoDB" id="6306268at2"/>
<name>A0A099K9L8_COLPS</name>
<proteinExistence type="predicted"/>
<dbReference type="AlphaFoldDB" id="A0A099K9L8"/>
<comment type="caution">
    <text evidence="2">The sequence shown here is derived from an EMBL/GenBank/DDBJ whole genome shotgun (WGS) entry which is preliminary data.</text>
</comment>
<keyword evidence="1" id="KW-1133">Transmembrane helix</keyword>
<protein>
    <submittedName>
        <fullName evidence="2">Uncharacterized protein</fullName>
    </submittedName>
</protein>
<dbReference type="PATRIC" id="fig|28229.3.peg.4561"/>
<dbReference type="Proteomes" id="UP000029868">
    <property type="component" value="Unassembled WGS sequence"/>
</dbReference>
<evidence type="ECO:0000256" key="1">
    <source>
        <dbReference type="SAM" id="Phobius"/>
    </source>
</evidence>
<keyword evidence="1" id="KW-0812">Transmembrane</keyword>
<dbReference type="EMBL" id="JQEC01000072">
    <property type="protein sequence ID" value="KGJ87424.1"/>
    <property type="molecule type" value="Genomic_DNA"/>
</dbReference>
<gene>
    <name evidence="2" type="ORF">GAB14E_4579</name>
</gene>
<feature type="transmembrane region" description="Helical" evidence="1">
    <location>
        <begin position="42"/>
        <end position="59"/>
    </location>
</feature>
<organism evidence="2 3">
    <name type="scientific">Colwellia psychrerythraea</name>
    <name type="common">Vibrio psychroerythus</name>
    <dbReference type="NCBI Taxonomy" id="28229"/>
    <lineage>
        <taxon>Bacteria</taxon>
        <taxon>Pseudomonadati</taxon>
        <taxon>Pseudomonadota</taxon>
        <taxon>Gammaproteobacteria</taxon>
        <taxon>Alteromonadales</taxon>
        <taxon>Colwelliaceae</taxon>
        <taxon>Colwellia</taxon>
    </lineage>
</organism>
<evidence type="ECO:0000313" key="3">
    <source>
        <dbReference type="Proteomes" id="UP000029868"/>
    </source>
</evidence>
<keyword evidence="1" id="KW-0472">Membrane</keyword>
<feature type="transmembrane region" description="Helical" evidence="1">
    <location>
        <begin position="65"/>
        <end position="83"/>
    </location>
</feature>
<sequence length="125" mass="14715">MQKRFRENKYLNESGSKTGSWYINRVDYFQFHAYPKANKHKLMSLAVGVSSFFLALKLLSFSLILSTLLLYISYLALLTFILLKNKICRYKGYFLYPRRIITYFRGVEVSVDLNDFDTIATLNKK</sequence>
<accession>A0A099K9L8</accession>
<reference evidence="2 3" key="1">
    <citation type="submission" date="2014-08" db="EMBL/GenBank/DDBJ databases">
        <title>Genomic and Phenotypic Diversity of Colwellia psychrerythraea strains from Disparate Marine Basins.</title>
        <authorList>
            <person name="Techtmann S.M."/>
            <person name="Stelling S.C."/>
            <person name="Utturkar S.M."/>
            <person name="Alshibli N."/>
            <person name="Harris A."/>
            <person name="Brown S.D."/>
            <person name="Hazen T.C."/>
        </authorList>
    </citation>
    <scope>NUCLEOTIDE SEQUENCE [LARGE SCALE GENOMIC DNA]</scope>
    <source>
        <strain evidence="2 3">GAB14E</strain>
    </source>
</reference>
<dbReference type="RefSeq" id="WP_033084480.1">
    <property type="nucleotide sequence ID" value="NZ_JQEC01000072.1"/>
</dbReference>
<evidence type="ECO:0000313" key="2">
    <source>
        <dbReference type="EMBL" id="KGJ87424.1"/>
    </source>
</evidence>